<keyword evidence="3" id="KW-1185">Reference proteome</keyword>
<reference evidence="2 3" key="1">
    <citation type="journal article" date="2019" name="Int. J. Syst. Evol. Microbiol.">
        <title>The Global Catalogue of Microorganisms (GCM) 10K type strain sequencing project: providing services to taxonomists for standard genome sequencing and annotation.</title>
        <authorList>
            <consortium name="The Broad Institute Genomics Platform"/>
            <consortium name="The Broad Institute Genome Sequencing Center for Infectious Disease"/>
            <person name="Wu L."/>
            <person name="Ma J."/>
        </authorList>
    </citation>
    <scope>NUCLEOTIDE SEQUENCE [LARGE SCALE GENOMIC DNA]</scope>
    <source>
        <strain evidence="2 3">JCM 13581</strain>
    </source>
</reference>
<evidence type="ECO:0000313" key="3">
    <source>
        <dbReference type="Proteomes" id="UP001501303"/>
    </source>
</evidence>
<dbReference type="EMBL" id="BAAAMJ010000010">
    <property type="protein sequence ID" value="GAA1902942.1"/>
    <property type="molecule type" value="Genomic_DNA"/>
</dbReference>
<evidence type="ECO:0000313" key="2">
    <source>
        <dbReference type="EMBL" id="GAA1902942.1"/>
    </source>
</evidence>
<proteinExistence type="predicted"/>
<feature type="region of interest" description="Disordered" evidence="1">
    <location>
        <begin position="27"/>
        <end position="125"/>
    </location>
</feature>
<name>A0ABN2NWC9_9ACTN</name>
<feature type="compositionally biased region" description="Basic and acidic residues" evidence="1">
    <location>
        <begin position="32"/>
        <end position="44"/>
    </location>
</feature>
<comment type="caution">
    <text evidence="2">The sequence shown here is derived from an EMBL/GenBank/DDBJ whole genome shotgun (WGS) entry which is preliminary data.</text>
</comment>
<accession>A0ABN2NWC9</accession>
<feature type="compositionally biased region" description="Acidic residues" evidence="1">
    <location>
        <begin position="46"/>
        <end position="56"/>
    </location>
</feature>
<evidence type="ECO:0008006" key="4">
    <source>
        <dbReference type="Google" id="ProtNLM"/>
    </source>
</evidence>
<organism evidence="2 3">
    <name type="scientific">Streptomyces sodiiphilus</name>
    <dbReference type="NCBI Taxonomy" id="226217"/>
    <lineage>
        <taxon>Bacteria</taxon>
        <taxon>Bacillati</taxon>
        <taxon>Actinomycetota</taxon>
        <taxon>Actinomycetes</taxon>
        <taxon>Kitasatosporales</taxon>
        <taxon>Streptomycetaceae</taxon>
        <taxon>Streptomyces</taxon>
    </lineage>
</organism>
<sequence>MFASFTERRHDVAAATTAWDTPVLIAMPTQMDKPEDGEPLKQDVPELWDDTGELDLSDLSHPDSGLEGVSSSGGPAAPLTSEPPLADTTPLTSEKPLAAELPLTSEPTGSGLYTDARSGAEAVEY</sequence>
<gene>
    <name evidence="2" type="ORF">GCM10009716_11060</name>
</gene>
<protein>
    <recommendedName>
        <fullName evidence="4">ATP-grasp-modified RiPP</fullName>
    </recommendedName>
</protein>
<evidence type="ECO:0000256" key="1">
    <source>
        <dbReference type="SAM" id="MobiDB-lite"/>
    </source>
</evidence>
<dbReference type="Proteomes" id="UP001501303">
    <property type="component" value="Unassembled WGS sequence"/>
</dbReference>